<feature type="domain" description="EAL" evidence="2">
    <location>
        <begin position="475"/>
        <end position="735"/>
    </location>
</feature>
<dbReference type="CDD" id="cd01948">
    <property type="entry name" value="EAL"/>
    <property type="match status" value="1"/>
</dbReference>
<evidence type="ECO:0000256" key="1">
    <source>
        <dbReference type="SAM" id="Phobius"/>
    </source>
</evidence>
<evidence type="ECO:0000313" key="4">
    <source>
        <dbReference type="Proteomes" id="UP001596411"/>
    </source>
</evidence>
<keyword evidence="1" id="KW-1133">Transmembrane helix</keyword>
<dbReference type="SUPFAM" id="SSF141868">
    <property type="entry name" value="EAL domain-like"/>
    <property type="match status" value="1"/>
</dbReference>
<dbReference type="Pfam" id="PF00563">
    <property type="entry name" value="EAL"/>
    <property type="match status" value="1"/>
</dbReference>
<dbReference type="Gene3D" id="3.20.20.450">
    <property type="entry name" value="EAL domain"/>
    <property type="match status" value="1"/>
</dbReference>
<dbReference type="InterPro" id="IPR035919">
    <property type="entry name" value="EAL_sf"/>
</dbReference>
<dbReference type="InterPro" id="IPR043128">
    <property type="entry name" value="Rev_trsase/Diguanyl_cyclase"/>
</dbReference>
<dbReference type="InterPro" id="IPR029787">
    <property type="entry name" value="Nucleotide_cyclase"/>
</dbReference>
<dbReference type="Gene3D" id="3.30.70.270">
    <property type="match status" value="1"/>
</dbReference>
<dbReference type="SUPFAM" id="SSF53850">
    <property type="entry name" value="Periplasmic binding protein-like II"/>
    <property type="match status" value="1"/>
</dbReference>
<proteinExistence type="predicted"/>
<dbReference type="CDD" id="cd13704">
    <property type="entry name" value="PBP2_HisK"/>
    <property type="match status" value="1"/>
</dbReference>
<keyword evidence="1" id="KW-0472">Membrane</keyword>
<evidence type="ECO:0000313" key="3">
    <source>
        <dbReference type="EMBL" id="MFC7090771.1"/>
    </source>
</evidence>
<dbReference type="SMART" id="SM00267">
    <property type="entry name" value="GGDEF"/>
    <property type="match status" value="1"/>
</dbReference>
<accession>A0ABW2EXP0</accession>
<reference evidence="4" key="1">
    <citation type="journal article" date="2019" name="Int. J. Syst. Evol. Microbiol.">
        <title>The Global Catalogue of Microorganisms (GCM) 10K type strain sequencing project: providing services to taxonomists for standard genome sequencing and annotation.</title>
        <authorList>
            <consortium name="The Broad Institute Genomics Platform"/>
            <consortium name="The Broad Institute Genome Sequencing Center for Infectious Disease"/>
            <person name="Wu L."/>
            <person name="Ma J."/>
        </authorList>
    </citation>
    <scope>NUCLEOTIDE SEQUENCE [LARGE SCALE GENOMIC DNA]</scope>
    <source>
        <strain evidence="4">CGMCC 1.13666</strain>
    </source>
</reference>
<dbReference type="SMART" id="SM00062">
    <property type="entry name" value="PBPb"/>
    <property type="match status" value="1"/>
</dbReference>
<dbReference type="SMART" id="SM00052">
    <property type="entry name" value="EAL"/>
    <property type="match status" value="1"/>
</dbReference>
<comment type="caution">
    <text evidence="3">The sequence shown here is derived from an EMBL/GenBank/DDBJ whole genome shotgun (WGS) entry which is preliminary data.</text>
</comment>
<dbReference type="InterPro" id="IPR001638">
    <property type="entry name" value="Solute-binding_3/MltF_N"/>
</dbReference>
<dbReference type="Pfam" id="PF00497">
    <property type="entry name" value="SBP_bac_3"/>
    <property type="match status" value="1"/>
</dbReference>
<dbReference type="InterPro" id="IPR000160">
    <property type="entry name" value="GGDEF_dom"/>
</dbReference>
<dbReference type="Proteomes" id="UP001596411">
    <property type="component" value="Unassembled WGS sequence"/>
</dbReference>
<feature type="transmembrane region" description="Helical" evidence="1">
    <location>
        <begin position="269"/>
        <end position="290"/>
    </location>
</feature>
<dbReference type="PROSITE" id="PS50883">
    <property type="entry name" value="EAL"/>
    <property type="match status" value="1"/>
</dbReference>
<keyword evidence="1" id="KW-0812">Transmembrane</keyword>
<dbReference type="EMBL" id="JBHSZP010000028">
    <property type="protein sequence ID" value="MFC7090771.1"/>
    <property type="molecule type" value="Genomic_DNA"/>
</dbReference>
<dbReference type="Gene3D" id="3.40.190.10">
    <property type="entry name" value="Periplasmic binding protein-like II"/>
    <property type="match status" value="2"/>
</dbReference>
<evidence type="ECO:0000259" key="2">
    <source>
        <dbReference type="PROSITE" id="PS50883"/>
    </source>
</evidence>
<dbReference type="InterPro" id="IPR001633">
    <property type="entry name" value="EAL_dom"/>
</dbReference>
<dbReference type="RefSeq" id="WP_346063341.1">
    <property type="nucleotide sequence ID" value="NZ_BAAADR010000017.1"/>
</dbReference>
<sequence length="742" mass="83462">MHHNLDGLFRLLVLTAGLLLVGAYPDGAAGHLHPDRDDRIIFSGSSTYAPFQWLDPQGQARGFIIDLQERMAQQGSVTVEHRLMPWEQALHAVDSGEADAIALFASEPRRRRYDFTDPFYYQFHGIFAHAEGGHFSNLATLSGHTVAVTAGSYAQVRLAEEYPDITLRPMESEHACVLAVHSREAEACVEAALNGRRHASELDVQLTSSPFWPRPYVFAVRKGNTELLDWLNYQLATMQADGTYFAIYQEWLPELEWRQPTMADHLNTIAWIVLPLLLLILLSLAGAWYLKRQVARRTFQLAVELKSRQRLEKQLRYQVEHDTLTGLLSRQAFIDGLERRLHEKPDWAPTLIFLRLLSLESVTSTFGRTGHEKLLRDFARHLKSLDAPLVSHIGTGAYALVARPDMTPEEASALLTGSFEIEDIHVDPGIVMGLSVGRADDNDDASSSHAEELVRRAITAYASAYADGKPWCIYTPQLQPDPRDLILLHDFRQHGTRDMRLLYQPKLDLTSGRIREAEALIRWHHPRLGPIPPGHFIPLLERTGLVTRVTRWVIEEAIEELARCRTRDPDFGISVNIAAGDLSDDARLVDFIRDRGASGSLRGLRLEITETGVIQDHDHTQRVIAMLREAGIHCAVDDFGTGYASLSYLSKFAIEEVKLDRSFIRNMLENSRDQAIIASTIELAHTLGLKVTAEGIEDRETLQALAEMGCDTAQGYVIARPIPATELYPLMGRRHFPSLRID</sequence>
<organism evidence="3 4">
    <name type="scientific">Halomonas salifodinae</name>
    <dbReference type="NCBI Taxonomy" id="438745"/>
    <lineage>
        <taxon>Bacteria</taxon>
        <taxon>Pseudomonadati</taxon>
        <taxon>Pseudomonadota</taxon>
        <taxon>Gammaproteobacteria</taxon>
        <taxon>Oceanospirillales</taxon>
        <taxon>Halomonadaceae</taxon>
        <taxon>Halomonas</taxon>
    </lineage>
</organism>
<name>A0ABW2EXP0_9GAMM</name>
<dbReference type="InterPro" id="IPR050706">
    <property type="entry name" value="Cyclic-di-GMP_PDE-like"/>
</dbReference>
<dbReference type="PANTHER" id="PTHR33121">
    <property type="entry name" value="CYCLIC DI-GMP PHOSPHODIESTERASE PDEF"/>
    <property type="match status" value="1"/>
</dbReference>
<dbReference type="SUPFAM" id="SSF55073">
    <property type="entry name" value="Nucleotide cyclase"/>
    <property type="match status" value="1"/>
</dbReference>
<protein>
    <submittedName>
        <fullName evidence="3">Bifunctional diguanylate cyclase/phosphodiesterase</fullName>
    </submittedName>
</protein>
<gene>
    <name evidence="3" type="ORF">ACFQH5_14550</name>
</gene>
<keyword evidence="4" id="KW-1185">Reference proteome</keyword>
<dbReference type="PANTHER" id="PTHR33121:SF19">
    <property type="entry name" value="CYCLIC DI-GMP PHOSPHODIESTERASE PA2567"/>
    <property type="match status" value="1"/>
</dbReference>